<gene>
    <name evidence="1" type="ORF">G3M58_21700</name>
</gene>
<reference evidence="1" key="1">
    <citation type="submission" date="2020-01" db="EMBL/GenBank/DDBJ databases">
        <title>Insect and environment-associated Actinomycetes.</title>
        <authorList>
            <person name="Currrie C."/>
            <person name="Chevrette M."/>
            <person name="Carlson C."/>
            <person name="Stubbendieck R."/>
            <person name="Wendt-Pienkowski E."/>
        </authorList>
    </citation>
    <scope>NUCLEOTIDE SEQUENCE</scope>
    <source>
        <strain evidence="1">SID7499</strain>
    </source>
</reference>
<dbReference type="AlphaFoldDB" id="A0A6G3WU47"/>
<sequence>MGRSRTPTGGAARPDGVPLPLADVPMAFRAGVGFEAAIGTTKCLVQDARCVPGP</sequence>
<comment type="caution">
    <text evidence="1">The sequence shown here is derived from an EMBL/GenBank/DDBJ whole genome shotgun (WGS) entry which is preliminary data.</text>
</comment>
<proteinExistence type="predicted"/>
<name>A0A6G3WU47_9ACTN</name>
<dbReference type="EMBL" id="JAAGMN010002211">
    <property type="protein sequence ID" value="NEE09059.1"/>
    <property type="molecule type" value="Genomic_DNA"/>
</dbReference>
<organism evidence="1">
    <name type="scientific">Streptomyces sp. SID7499</name>
    <dbReference type="NCBI Taxonomy" id="2706086"/>
    <lineage>
        <taxon>Bacteria</taxon>
        <taxon>Bacillati</taxon>
        <taxon>Actinomycetota</taxon>
        <taxon>Actinomycetes</taxon>
        <taxon>Kitasatosporales</taxon>
        <taxon>Streptomycetaceae</taxon>
        <taxon>Streptomyces</taxon>
    </lineage>
</organism>
<protein>
    <submittedName>
        <fullName evidence="1">Uncharacterized protein</fullName>
    </submittedName>
</protein>
<accession>A0A6G3WU47</accession>
<evidence type="ECO:0000313" key="1">
    <source>
        <dbReference type="EMBL" id="NEE09059.1"/>
    </source>
</evidence>